<dbReference type="EMBL" id="BPUS01000018">
    <property type="protein sequence ID" value="GJH28805.1"/>
    <property type="molecule type" value="Genomic_DNA"/>
</dbReference>
<accession>A0AA37IM10</accession>
<protein>
    <recommendedName>
        <fullName evidence="3">Fis family transcriptional regulator</fullName>
    </recommendedName>
</protein>
<comment type="caution">
    <text evidence="1">The sequence shown here is derived from an EMBL/GenBank/DDBJ whole genome shotgun (WGS) entry which is preliminary data.</text>
</comment>
<proteinExistence type="predicted"/>
<dbReference type="RefSeq" id="WP_238215787.1">
    <property type="nucleotide sequence ID" value="NZ_BPUS01000018.1"/>
</dbReference>
<organism evidence="1 2">
    <name type="scientific">Caballeronia novacaledonica</name>
    <dbReference type="NCBI Taxonomy" id="1544861"/>
    <lineage>
        <taxon>Bacteria</taxon>
        <taxon>Pseudomonadati</taxon>
        <taxon>Pseudomonadota</taxon>
        <taxon>Betaproteobacteria</taxon>
        <taxon>Burkholderiales</taxon>
        <taxon>Burkholderiaceae</taxon>
        <taxon>Caballeronia</taxon>
    </lineage>
</organism>
<evidence type="ECO:0000313" key="2">
    <source>
        <dbReference type="Proteomes" id="UP001055111"/>
    </source>
</evidence>
<dbReference type="Proteomes" id="UP001055111">
    <property type="component" value="Unassembled WGS sequence"/>
</dbReference>
<dbReference type="AlphaFoldDB" id="A0AA37IM10"/>
<name>A0AA37IM10_9BURK</name>
<evidence type="ECO:0000313" key="1">
    <source>
        <dbReference type="EMBL" id="GJH28805.1"/>
    </source>
</evidence>
<sequence>MLLPLPPSAAQTVALSNHLTFAACRVGAGSAYLFNELIQLVYVTFFVQDAGYGNTDVVIYARAEAALERGLERAEVERRWKLEAADLPLFEAVLQQADRQLASAPRYVHVAARDRLKRFAASGRASPLMSTAARH</sequence>
<reference evidence="1" key="1">
    <citation type="submission" date="2022-09" db="EMBL/GenBank/DDBJ databases">
        <title>Isolation and characterization of 3-chlorobenzoate degrading bacteria from soils in Shizuoka.</title>
        <authorList>
            <person name="Ifat A."/>
            <person name="Ogawa N."/>
            <person name="Kimbara K."/>
            <person name="Moriuchi R."/>
            <person name="Dohra H."/>
            <person name="Shintani M."/>
        </authorList>
    </citation>
    <scope>NUCLEOTIDE SEQUENCE</scope>
    <source>
        <strain evidence="1">19CS4-2</strain>
    </source>
</reference>
<evidence type="ECO:0008006" key="3">
    <source>
        <dbReference type="Google" id="ProtNLM"/>
    </source>
</evidence>
<gene>
    <name evidence="1" type="ORF">CBA19CS42_29835</name>
</gene>